<dbReference type="GO" id="GO:0005634">
    <property type="term" value="C:nucleus"/>
    <property type="evidence" value="ECO:0007669"/>
    <property type="project" value="UniProtKB-SubCell"/>
</dbReference>
<dbReference type="GO" id="GO:0048306">
    <property type="term" value="F:calcium-dependent protein binding"/>
    <property type="evidence" value="ECO:0007669"/>
    <property type="project" value="InterPro"/>
</dbReference>
<keyword evidence="3" id="KW-0539">Nucleus</keyword>
<accession>A0A3S2MI58</accession>
<organism evidence="5 6">
    <name type="scientific">Oryzias javanicus</name>
    <name type="common">Javanese ricefish</name>
    <name type="synonym">Aplocheilus javanicus</name>
    <dbReference type="NCBI Taxonomy" id="123683"/>
    <lineage>
        <taxon>Eukaryota</taxon>
        <taxon>Metazoa</taxon>
        <taxon>Chordata</taxon>
        <taxon>Craniata</taxon>
        <taxon>Vertebrata</taxon>
        <taxon>Euteleostomi</taxon>
        <taxon>Actinopterygii</taxon>
        <taxon>Neopterygii</taxon>
        <taxon>Teleostei</taxon>
        <taxon>Neoteleostei</taxon>
        <taxon>Acanthomorphata</taxon>
        <taxon>Ovalentaria</taxon>
        <taxon>Atherinomorphae</taxon>
        <taxon>Beloniformes</taxon>
        <taxon>Adrianichthyidae</taxon>
        <taxon>Oryziinae</taxon>
        <taxon>Oryzias</taxon>
    </lineage>
</organism>
<evidence type="ECO:0000313" key="5">
    <source>
        <dbReference type="EMBL" id="RVE67664.1"/>
    </source>
</evidence>
<dbReference type="OrthoDB" id="8945510at2759"/>
<evidence type="ECO:0000313" key="6">
    <source>
        <dbReference type="Proteomes" id="UP000283210"/>
    </source>
</evidence>
<feature type="compositionally biased region" description="Basic residues" evidence="4">
    <location>
        <begin position="20"/>
        <end position="30"/>
    </location>
</feature>
<evidence type="ECO:0000256" key="2">
    <source>
        <dbReference type="ARBA" id="ARBA00020595"/>
    </source>
</evidence>
<reference evidence="5 6" key="2">
    <citation type="submission" date="2019-01" db="EMBL/GenBank/DDBJ databases">
        <title>A chromosome length genome reference of the Java medaka (oryzias javanicus).</title>
        <authorList>
            <person name="Herpin A."/>
            <person name="Takehana Y."/>
            <person name="Naruse K."/>
            <person name="Ansai S."/>
            <person name="Kawaguchi M."/>
        </authorList>
    </citation>
    <scope>NUCLEOTIDE SEQUENCE [LARGE SCALE GENOMIC DNA]</scope>
    <source>
        <strain evidence="5">RS831</strain>
        <tissue evidence="5">Whole body</tissue>
    </source>
</reference>
<dbReference type="Proteomes" id="UP000283210">
    <property type="component" value="Chromosome 10"/>
</dbReference>
<feature type="region of interest" description="Disordered" evidence="4">
    <location>
        <begin position="58"/>
        <end position="104"/>
    </location>
</feature>
<keyword evidence="6" id="KW-1185">Reference proteome</keyword>
<comment type="subcellular location">
    <subcellularLocation>
        <location evidence="1">Nucleus</location>
    </subcellularLocation>
</comment>
<dbReference type="PANTHER" id="PTHR14455:SF0">
    <property type="entry name" value="S100P-BINDING PROTEIN"/>
    <property type="match status" value="1"/>
</dbReference>
<protein>
    <recommendedName>
        <fullName evidence="2">S100P-binding protein</fullName>
    </recommendedName>
</protein>
<dbReference type="EMBL" id="CM012446">
    <property type="protein sequence ID" value="RVE67664.1"/>
    <property type="molecule type" value="Genomic_DNA"/>
</dbReference>
<feature type="compositionally biased region" description="Basic and acidic residues" evidence="4">
    <location>
        <begin position="85"/>
        <end position="94"/>
    </location>
</feature>
<feature type="region of interest" description="Disordered" evidence="4">
    <location>
        <begin position="156"/>
        <end position="175"/>
    </location>
</feature>
<feature type="compositionally biased region" description="Polar residues" evidence="4">
    <location>
        <begin position="210"/>
        <end position="224"/>
    </location>
</feature>
<dbReference type="InterPro" id="IPR026097">
    <property type="entry name" value="S100PBP"/>
</dbReference>
<feature type="region of interest" description="Disordered" evidence="4">
    <location>
        <begin position="210"/>
        <end position="237"/>
    </location>
</feature>
<evidence type="ECO:0000256" key="4">
    <source>
        <dbReference type="SAM" id="MobiDB-lite"/>
    </source>
</evidence>
<gene>
    <name evidence="5" type="ORF">OJAV_G00105090</name>
</gene>
<reference evidence="5 6" key="1">
    <citation type="submission" date="2018-11" db="EMBL/GenBank/DDBJ databases">
        <authorList>
            <person name="Lopez-Roques C."/>
            <person name="Donnadieu C."/>
            <person name="Bouchez O."/>
            <person name="Klopp C."/>
            <person name="Cabau C."/>
            <person name="Zahm M."/>
        </authorList>
    </citation>
    <scope>NUCLEOTIDE SEQUENCE [LARGE SCALE GENOMIC DNA]</scope>
    <source>
        <strain evidence="5">RS831</strain>
        <tissue evidence="5">Whole body</tissue>
    </source>
</reference>
<dbReference type="PANTHER" id="PTHR14455">
    <property type="entry name" value="ASKOPOS"/>
    <property type="match status" value="1"/>
</dbReference>
<evidence type="ECO:0000256" key="1">
    <source>
        <dbReference type="ARBA" id="ARBA00004123"/>
    </source>
</evidence>
<dbReference type="AlphaFoldDB" id="A0A3S2MI58"/>
<dbReference type="Pfam" id="PF15427">
    <property type="entry name" value="S100PBPR"/>
    <property type="match status" value="1"/>
</dbReference>
<proteinExistence type="predicted"/>
<name>A0A3S2MI58_ORYJA</name>
<feature type="region of interest" description="Disordered" evidence="4">
    <location>
        <begin position="1"/>
        <end position="31"/>
    </location>
</feature>
<sequence>MKKKLNRPPGRDSLSTFTLSRRRLNKKRQAPVRDLRDVICARVRNKIVDLRYKLDAKRQRRNSSWKDMPPRKVKVKSKVVVPKKTSFEARDHSTSSDSPWEDTPPLKVKVKSKVVVPKKTSFEARDYSTSRDSPWEDTPPLKVKVKSKVVVQKKTSFEPKDYSRPQKRPTVHLSQSELKRRCRKYLNAVISEMNEDQESVQAMTELQDLMSSVSGQSRSHSASRQHPLDLTRRNYQQRSNEEMPLVSLNEWQRMNGLNYNRFATVPKIFQRNSTRH</sequence>
<evidence type="ECO:0000256" key="3">
    <source>
        <dbReference type="ARBA" id="ARBA00023242"/>
    </source>
</evidence>